<gene>
    <name evidence="1" type="ORF">QTP70_031726</name>
</gene>
<dbReference type="EMBL" id="JAUCMX010000012">
    <property type="protein sequence ID" value="KAK3529481.1"/>
    <property type="molecule type" value="Genomic_DNA"/>
</dbReference>
<dbReference type="AlphaFoldDB" id="A0AAE0QS54"/>
<comment type="caution">
    <text evidence="1">The sequence shown here is derived from an EMBL/GenBank/DDBJ whole genome shotgun (WGS) entry which is preliminary data.</text>
</comment>
<evidence type="ECO:0000313" key="2">
    <source>
        <dbReference type="Proteomes" id="UP001274896"/>
    </source>
</evidence>
<reference evidence="1" key="1">
    <citation type="submission" date="2023-06" db="EMBL/GenBank/DDBJ databases">
        <title>Male Hemibagrus guttatus genome.</title>
        <authorList>
            <person name="Bian C."/>
        </authorList>
    </citation>
    <scope>NUCLEOTIDE SEQUENCE</scope>
    <source>
        <strain evidence="1">Male_cb2023</strain>
        <tissue evidence="1">Muscle</tissue>
    </source>
</reference>
<evidence type="ECO:0000313" key="1">
    <source>
        <dbReference type="EMBL" id="KAK3529481.1"/>
    </source>
</evidence>
<dbReference type="Proteomes" id="UP001274896">
    <property type="component" value="Unassembled WGS sequence"/>
</dbReference>
<name>A0AAE0QS54_9TELE</name>
<sequence>MRIDIHVNMEGDTVASMLASHLQGWGFDSRPRHVCVEFACSARASGVSPGYSSFLPQSKDMHCRLIGISKLSVVCVCPAMGWTDMSQPPLPSALEPPGLCSEPLLYSLYTYDCVATTNSSTTVTPPSSSFLMTQLWSDLSLTTMRWPNWRRLGIWRTGARGATSSVNVSKTKELIMDFSTEQERNYQTPVINESPVERVDSFRYLGVHAGPVMVLSHQQPLYHFRHLRDFRLPSKVLRNFYFCTIESILTGNIATWFGNSSMQDRSQTVM</sequence>
<keyword evidence="2" id="KW-1185">Reference proteome</keyword>
<proteinExistence type="predicted"/>
<accession>A0AAE0QS54</accession>
<organism evidence="1 2">
    <name type="scientific">Hemibagrus guttatus</name>
    <dbReference type="NCBI Taxonomy" id="175788"/>
    <lineage>
        <taxon>Eukaryota</taxon>
        <taxon>Metazoa</taxon>
        <taxon>Chordata</taxon>
        <taxon>Craniata</taxon>
        <taxon>Vertebrata</taxon>
        <taxon>Euteleostomi</taxon>
        <taxon>Actinopterygii</taxon>
        <taxon>Neopterygii</taxon>
        <taxon>Teleostei</taxon>
        <taxon>Ostariophysi</taxon>
        <taxon>Siluriformes</taxon>
        <taxon>Bagridae</taxon>
        <taxon>Hemibagrus</taxon>
    </lineage>
</organism>
<protein>
    <submittedName>
        <fullName evidence="1">Uncharacterized protein</fullName>
    </submittedName>
</protein>